<dbReference type="OrthoDB" id="7774677at2"/>
<dbReference type="Proteomes" id="UP000248311">
    <property type="component" value="Unassembled WGS sequence"/>
</dbReference>
<dbReference type="SMART" id="SM00347">
    <property type="entry name" value="HTH_MARR"/>
    <property type="match status" value="1"/>
</dbReference>
<keyword evidence="3" id="KW-1185">Reference proteome</keyword>
<dbReference type="GO" id="GO:0003700">
    <property type="term" value="F:DNA-binding transcription factor activity"/>
    <property type="evidence" value="ECO:0007669"/>
    <property type="project" value="InterPro"/>
</dbReference>
<dbReference type="PRINTS" id="PR00598">
    <property type="entry name" value="HTHMARR"/>
</dbReference>
<dbReference type="Gene3D" id="1.10.10.10">
    <property type="entry name" value="Winged helix-like DNA-binding domain superfamily/Winged helix DNA-binding domain"/>
    <property type="match status" value="1"/>
</dbReference>
<dbReference type="InterPro" id="IPR000835">
    <property type="entry name" value="HTH_MarR-typ"/>
</dbReference>
<dbReference type="SUPFAM" id="SSF46785">
    <property type="entry name" value="Winged helix' DNA-binding domain"/>
    <property type="match status" value="1"/>
</dbReference>
<feature type="domain" description="HTH marR-type" evidence="1">
    <location>
        <begin position="30"/>
        <end position="167"/>
    </location>
</feature>
<organism evidence="2 3">
    <name type="scientific">Pseudoroseicyclus aestuarii</name>
    <dbReference type="NCBI Taxonomy" id="1795041"/>
    <lineage>
        <taxon>Bacteria</taxon>
        <taxon>Pseudomonadati</taxon>
        <taxon>Pseudomonadota</taxon>
        <taxon>Alphaproteobacteria</taxon>
        <taxon>Rhodobacterales</taxon>
        <taxon>Paracoccaceae</taxon>
        <taxon>Pseudoroseicyclus</taxon>
    </lineage>
</organism>
<dbReference type="PROSITE" id="PS50995">
    <property type="entry name" value="HTH_MARR_2"/>
    <property type="match status" value="1"/>
</dbReference>
<dbReference type="InterPro" id="IPR036390">
    <property type="entry name" value="WH_DNA-bd_sf"/>
</dbReference>
<dbReference type="PANTHER" id="PTHR33164">
    <property type="entry name" value="TRANSCRIPTIONAL REGULATOR, MARR FAMILY"/>
    <property type="match status" value="1"/>
</dbReference>
<dbReference type="AlphaFoldDB" id="A0A318SYB0"/>
<dbReference type="InterPro" id="IPR036388">
    <property type="entry name" value="WH-like_DNA-bd_sf"/>
</dbReference>
<dbReference type="PANTHER" id="PTHR33164:SF57">
    <property type="entry name" value="MARR-FAMILY TRANSCRIPTIONAL REGULATOR"/>
    <property type="match status" value="1"/>
</dbReference>
<name>A0A318SYB0_9RHOB</name>
<keyword evidence="2" id="KW-0238">DNA-binding</keyword>
<dbReference type="Pfam" id="PF01047">
    <property type="entry name" value="MarR"/>
    <property type="match status" value="1"/>
</dbReference>
<reference evidence="2 3" key="1">
    <citation type="submission" date="2018-06" db="EMBL/GenBank/DDBJ databases">
        <title>Genomic Encyclopedia of Type Strains, Phase III (KMG-III): the genomes of soil and plant-associated and newly described type strains.</title>
        <authorList>
            <person name="Whitman W."/>
        </authorList>
    </citation>
    <scope>NUCLEOTIDE SEQUENCE [LARGE SCALE GENOMIC DNA]</scope>
    <source>
        <strain evidence="2 3">CECT 9025</strain>
    </source>
</reference>
<accession>A0A318SYB0</accession>
<dbReference type="EMBL" id="QJTE01000001">
    <property type="protein sequence ID" value="PYE85399.1"/>
    <property type="molecule type" value="Genomic_DNA"/>
</dbReference>
<sequence length="206" mass="23005">MGDKDGALVAQLVDQGIQRDLLEDALELDGVMLAWRIKLRRRKLGQRALREIGLPIDLSHLDVLMAIHSPIARCDTDEVMVSTIASRLYIDPSRASRMVTELLRMGLVERSVSQRDARRSVVTLSEAGEAAVAAVRKFKYIVLSDFLSGWTREEIDTFKPLFQRFSHWTEVEDEIEDPAIQAYTDRVRTELQAKLPGAGGASGAEA</sequence>
<dbReference type="InterPro" id="IPR039422">
    <property type="entry name" value="MarR/SlyA-like"/>
</dbReference>
<dbReference type="RefSeq" id="WP_110812468.1">
    <property type="nucleotide sequence ID" value="NZ_QJTE01000001.1"/>
</dbReference>
<comment type="caution">
    <text evidence="2">The sequence shown here is derived from an EMBL/GenBank/DDBJ whole genome shotgun (WGS) entry which is preliminary data.</text>
</comment>
<proteinExistence type="predicted"/>
<dbReference type="GO" id="GO:0003677">
    <property type="term" value="F:DNA binding"/>
    <property type="evidence" value="ECO:0007669"/>
    <property type="project" value="UniProtKB-KW"/>
</dbReference>
<evidence type="ECO:0000313" key="3">
    <source>
        <dbReference type="Proteomes" id="UP000248311"/>
    </source>
</evidence>
<protein>
    <submittedName>
        <fullName evidence="2">DNA-binding MarR family transcriptional regulator</fullName>
    </submittedName>
</protein>
<evidence type="ECO:0000259" key="1">
    <source>
        <dbReference type="PROSITE" id="PS50995"/>
    </source>
</evidence>
<dbReference type="GO" id="GO:0006950">
    <property type="term" value="P:response to stress"/>
    <property type="evidence" value="ECO:0007669"/>
    <property type="project" value="TreeGrafter"/>
</dbReference>
<gene>
    <name evidence="2" type="ORF">DFP88_10164</name>
</gene>
<evidence type="ECO:0000313" key="2">
    <source>
        <dbReference type="EMBL" id="PYE85399.1"/>
    </source>
</evidence>